<accession>A0A059EAB9</accession>
<evidence type="ECO:0000313" key="9">
    <source>
        <dbReference type="Proteomes" id="UP000024547"/>
    </source>
</evidence>
<evidence type="ECO:0000259" key="7">
    <source>
        <dbReference type="Pfam" id="PF05239"/>
    </source>
</evidence>
<dbReference type="InterPro" id="IPR011961">
    <property type="entry name" value="RimM"/>
</dbReference>
<organism evidence="8 9">
    <name type="scientific">Hyphomonas atlantica</name>
    <dbReference type="NCBI Taxonomy" id="1280948"/>
    <lineage>
        <taxon>Bacteria</taxon>
        <taxon>Pseudomonadati</taxon>
        <taxon>Pseudomonadota</taxon>
        <taxon>Alphaproteobacteria</taxon>
        <taxon>Hyphomonadales</taxon>
        <taxon>Hyphomonadaceae</taxon>
        <taxon>Hyphomonas</taxon>
    </lineage>
</organism>
<evidence type="ECO:0000313" key="8">
    <source>
        <dbReference type="EMBL" id="KCZ64545.1"/>
    </source>
</evidence>
<feature type="domain" description="PRC-barrel" evidence="7">
    <location>
        <begin position="98"/>
        <end position="171"/>
    </location>
</feature>
<comment type="function">
    <text evidence="5">An accessory protein needed during the final step in the assembly of 30S ribosomal subunit, possibly for assembly of the head region. Essential for efficient processing of 16S rRNA. May be needed both before and after RbfA during the maturation of 16S rRNA. It has affinity for free ribosomal 30S subunits but not for 70S ribosomes.</text>
</comment>
<dbReference type="eggNOG" id="COG0806">
    <property type="taxonomic scope" value="Bacteria"/>
</dbReference>
<dbReference type="InterPro" id="IPR036976">
    <property type="entry name" value="RimM_N_sf"/>
</dbReference>
<keyword evidence="2 5" id="KW-0690">Ribosome biogenesis</keyword>
<name>A0A059EAB9_9PROT</name>
<comment type="subcellular location">
    <subcellularLocation>
        <location evidence="5">Cytoplasm</location>
    </subcellularLocation>
</comment>
<dbReference type="AlphaFoldDB" id="A0A059EAB9"/>
<evidence type="ECO:0000256" key="4">
    <source>
        <dbReference type="ARBA" id="ARBA00023186"/>
    </source>
</evidence>
<dbReference type="EMBL" id="AWFH01000003">
    <property type="protein sequence ID" value="KCZ64545.1"/>
    <property type="molecule type" value="Genomic_DNA"/>
</dbReference>
<comment type="domain">
    <text evidence="5">The PRC barrel domain binds ribosomal protein uS19.</text>
</comment>
<dbReference type="Gene3D" id="2.30.30.240">
    <property type="entry name" value="PRC-barrel domain"/>
    <property type="match status" value="1"/>
</dbReference>
<dbReference type="HAMAP" id="MF_00014">
    <property type="entry name" value="Ribosome_mat_RimM"/>
    <property type="match status" value="1"/>
</dbReference>
<dbReference type="GO" id="GO:0005840">
    <property type="term" value="C:ribosome"/>
    <property type="evidence" value="ECO:0007669"/>
    <property type="project" value="InterPro"/>
</dbReference>
<comment type="caution">
    <text evidence="8">The sequence shown here is derived from an EMBL/GenBank/DDBJ whole genome shotgun (WGS) entry which is preliminary data.</text>
</comment>
<dbReference type="Pfam" id="PF05239">
    <property type="entry name" value="PRC"/>
    <property type="match status" value="1"/>
</dbReference>
<keyword evidence="1 5" id="KW-0963">Cytoplasm</keyword>
<dbReference type="GO" id="GO:0043022">
    <property type="term" value="F:ribosome binding"/>
    <property type="evidence" value="ECO:0007669"/>
    <property type="project" value="InterPro"/>
</dbReference>
<dbReference type="STRING" id="1280948.HY36_13200"/>
<dbReference type="PANTHER" id="PTHR33692:SF1">
    <property type="entry name" value="RIBOSOME MATURATION FACTOR RIMM"/>
    <property type="match status" value="1"/>
</dbReference>
<comment type="subunit">
    <text evidence="5">Binds ribosomal protein uS19.</text>
</comment>
<dbReference type="NCBIfam" id="TIGR02273">
    <property type="entry name" value="16S_RimM"/>
    <property type="match status" value="1"/>
</dbReference>
<comment type="similarity">
    <text evidence="5">Belongs to the RimM family.</text>
</comment>
<dbReference type="RefSeq" id="WP_035548976.1">
    <property type="nucleotide sequence ID" value="NZ_AWFH01000003.1"/>
</dbReference>
<evidence type="ECO:0000256" key="3">
    <source>
        <dbReference type="ARBA" id="ARBA00022552"/>
    </source>
</evidence>
<dbReference type="PATRIC" id="fig|1280948.3.peg.878"/>
<keyword evidence="9" id="KW-1185">Reference proteome</keyword>
<dbReference type="GO" id="GO:0006364">
    <property type="term" value="P:rRNA processing"/>
    <property type="evidence" value="ECO:0007669"/>
    <property type="project" value="UniProtKB-UniRule"/>
</dbReference>
<evidence type="ECO:0000259" key="6">
    <source>
        <dbReference type="Pfam" id="PF01782"/>
    </source>
</evidence>
<keyword evidence="3 5" id="KW-0698">rRNA processing</keyword>
<dbReference type="PANTHER" id="PTHR33692">
    <property type="entry name" value="RIBOSOME MATURATION FACTOR RIMM"/>
    <property type="match status" value="1"/>
</dbReference>
<evidence type="ECO:0000256" key="2">
    <source>
        <dbReference type="ARBA" id="ARBA00022517"/>
    </source>
</evidence>
<dbReference type="Pfam" id="PF01782">
    <property type="entry name" value="RimM"/>
    <property type="match status" value="1"/>
</dbReference>
<protein>
    <recommendedName>
        <fullName evidence="5">Ribosome maturation factor RimM</fullName>
    </recommendedName>
</protein>
<dbReference type="SUPFAM" id="SSF50346">
    <property type="entry name" value="PRC-barrel domain"/>
    <property type="match status" value="1"/>
</dbReference>
<dbReference type="InterPro" id="IPR027275">
    <property type="entry name" value="PRC-brl_dom"/>
</dbReference>
<keyword evidence="4 5" id="KW-0143">Chaperone</keyword>
<proteinExistence type="inferred from homology"/>
<gene>
    <name evidence="5" type="primary">rimM</name>
    <name evidence="8" type="ORF">HY36_13200</name>
</gene>
<dbReference type="Gene3D" id="2.40.30.60">
    <property type="entry name" value="RimM"/>
    <property type="match status" value="1"/>
</dbReference>
<evidence type="ECO:0000256" key="5">
    <source>
        <dbReference type="HAMAP-Rule" id="MF_00014"/>
    </source>
</evidence>
<dbReference type="InterPro" id="IPR011033">
    <property type="entry name" value="PRC_barrel-like_sf"/>
</dbReference>
<dbReference type="SUPFAM" id="SSF50447">
    <property type="entry name" value="Translation proteins"/>
    <property type="match status" value="1"/>
</dbReference>
<dbReference type="InterPro" id="IPR002676">
    <property type="entry name" value="RimM_N"/>
</dbReference>
<dbReference type="OrthoDB" id="9788191at2"/>
<evidence type="ECO:0000256" key="1">
    <source>
        <dbReference type="ARBA" id="ARBA00022490"/>
    </source>
</evidence>
<feature type="domain" description="RimM N-terminal" evidence="6">
    <location>
        <begin position="12"/>
        <end position="92"/>
    </location>
</feature>
<dbReference type="Proteomes" id="UP000024547">
    <property type="component" value="Unassembled WGS sequence"/>
</dbReference>
<dbReference type="GO" id="GO:0005737">
    <property type="term" value="C:cytoplasm"/>
    <property type="evidence" value="ECO:0007669"/>
    <property type="project" value="UniProtKB-SubCell"/>
</dbReference>
<dbReference type="GO" id="GO:0042274">
    <property type="term" value="P:ribosomal small subunit biogenesis"/>
    <property type="evidence" value="ECO:0007669"/>
    <property type="project" value="UniProtKB-UniRule"/>
</dbReference>
<reference evidence="8 9" key="1">
    <citation type="journal article" date="2014" name="Antonie Van Leeuwenhoek">
        <title>Hyphomonas beringensis sp. nov. and Hyphomonas chukchiensis sp. nov., isolated from surface seawater of the Bering Sea and Chukchi Sea.</title>
        <authorList>
            <person name="Li C."/>
            <person name="Lai Q."/>
            <person name="Li G."/>
            <person name="Dong C."/>
            <person name="Wang J."/>
            <person name="Liao Y."/>
            <person name="Shao Z."/>
        </authorList>
    </citation>
    <scope>NUCLEOTIDE SEQUENCE [LARGE SCALE GENOMIC DNA]</scope>
    <source>
        <strain evidence="8 9">22II1-22F38</strain>
    </source>
</reference>
<sequence length="183" mass="19673">MSETSNPDRLIVVGVIKGAHGVRGDVRVKSFTADPDDVFTYGALVDEGGKPVLTPVSARPGKDHFIVRPKEQKQKEDWDGLRGTLLHVPRAQLPDTEDDEFYIEDLVGLKVYSGGSEPAGRVKAVQNFGADDLLEVRLSVGGDTVLVPFTLADVPTVDLAAGRVVIPTLEDWAAPAEEGDRAD</sequence>
<dbReference type="InterPro" id="IPR009000">
    <property type="entry name" value="Transl_B-barrel_sf"/>
</dbReference>